<reference evidence="2" key="1">
    <citation type="submission" date="2015-10" db="EMBL/GenBank/DDBJ databases">
        <title>Evolution marks in rhizobial microsymbionts genomes from the relict species Vavilovia formosa (Stev.) Fed.</title>
        <authorList>
            <person name="Kopat V."/>
        </authorList>
    </citation>
    <scope>NUCLEOTIDE SEQUENCE</scope>
    <source>
        <strain evidence="2">Vaf-07</strain>
    </source>
</reference>
<proteinExistence type="predicted"/>
<dbReference type="EMBL" id="KT955714">
    <property type="protein sequence ID" value="AMH39411.1"/>
    <property type="molecule type" value="Genomic_DNA"/>
</dbReference>
<dbReference type="STRING" id="943830.A4A58_02955"/>
<keyword evidence="1" id="KW-0732">Signal</keyword>
<feature type="chain" id="PRO_5010058582" description="DUF992 domain-containing protein" evidence="1">
    <location>
        <begin position="26"/>
        <end position="157"/>
    </location>
</feature>
<dbReference type="OrthoDB" id="7362478at2"/>
<protein>
    <recommendedName>
        <fullName evidence="5">DUF992 domain-containing protein</fullName>
    </recommendedName>
</protein>
<evidence type="ECO:0000313" key="3">
    <source>
        <dbReference type="EMBL" id="KZD25407.1"/>
    </source>
</evidence>
<evidence type="ECO:0000313" key="2">
    <source>
        <dbReference type="EMBL" id="AMH39411.1"/>
    </source>
</evidence>
<feature type="signal peptide" evidence="1">
    <location>
        <begin position="1"/>
        <end position="25"/>
    </location>
</feature>
<dbReference type="Pfam" id="PF06186">
    <property type="entry name" value="DUF992"/>
    <property type="match status" value="1"/>
</dbReference>
<evidence type="ECO:0008006" key="5">
    <source>
        <dbReference type="Google" id="ProtNLM"/>
    </source>
</evidence>
<organism evidence="2">
    <name type="scientific">Tardiphaga robiniae</name>
    <dbReference type="NCBI Taxonomy" id="943830"/>
    <lineage>
        <taxon>Bacteria</taxon>
        <taxon>Pseudomonadati</taxon>
        <taxon>Pseudomonadota</taxon>
        <taxon>Alphaproteobacteria</taxon>
        <taxon>Hyphomicrobiales</taxon>
        <taxon>Nitrobacteraceae</taxon>
        <taxon>Tardiphaga</taxon>
    </lineage>
</organism>
<keyword evidence="4" id="KW-1185">Reference proteome</keyword>
<dbReference type="InterPro" id="IPR009333">
    <property type="entry name" value="DUF992"/>
</dbReference>
<dbReference type="AlphaFoldDB" id="A0A120MG21"/>
<name>A0A120MG21_9BRAD</name>
<accession>A0A120MG21</accession>
<dbReference type="EMBL" id="LVYV01000001">
    <property type="protein sequence ID" value="KZD25407.1"/>
    <property type="molecule type" value="Genomic_DNA"/>
</dbReference>
<sequence>MFSIRLLTVVCAFLIPQMLPASAHAQQLFRVGGLTCSTGPRVGLVLGSRQEMQCVFLSSVAARQYNYRGTIRRVGLDVGVTRGGTLFWGVFARNSNIGRGTLRGSYVGASGNVAIGLGLGANVLVGGSRRTITLQPLSVEGQIGLNLALGISNLVLR</sequence>
<evidence type="ECO:0000256" key="1">
    <source>
        <dbReference type="SAM" id="SignalP"/>
    </source>
</evidence>
<evidence type="ECO:0000313" key="4">
    <source>
        <dbReference type="Proteomes" id="UP000076574"/>
    </source>
</evidence>
<gene>
    <name evidence="3" type="ORF">A4A58_02955</name>
    <name evidence="2" type="ORF">PROKKA_00598</name>
</gene>
<dbReference type="Proteomes" id="UP000076574">
    <property type="component" value="Unassembled WGS sequence"/>
</dbReference>
<dbReference type="RefSeq" id="WP_068729634.1">
    <property type="nucleotide sequence ID" value="NZ_LVYV01000001.1"/>
</dbReference>
<reference evidence="3 4" key="2">
    <citation type="submission" date="2016-03" db="EMBL/GenBank/DDBJ databases">
        <title>Microsymbionts genomes from the relict species Vavilovia formosa (Stev.) Fed.</title>
        <authorList>
            <person name="Kopat V."/>
            <person name="Chirak E."/>
            <person name="Kimeklis A."/>
            <person name="Andronov E."/>
        </authorList>
    </citation>
    <scope>NUCLEOTIDE SEQUENCE [LARGE SCALE GENOMIC DNA]</scope>
    <source>
        <strain evidence="3 4">Vaf07</strain>
    </source>
</reference>